<reference evidence="2" key="2">
    <citation type="submission" date="2021-05" db="UniProtKB">
        <authorList>
            <consortium name="EnsemblPlants"/>
        </authorList>
    </citation>
    <scope>IDENTIFICATION</scope>
    <source>
        <strain evidence="2">subsp. malaccensis</strain>
    </source>
</reference>
<dbReference type="EnsemblPlants" id="Ma07_t24790.1">
    <property type="protein sequence ID" value="Ma07_p24790.1"/>
    <property type="gene ID" value="Ma07_g24790"/>
</dbReference>
<keyword evidence="3" id="KW-1185">Reference proteome</keyword>
<protein>
    <submittedName>
        <fullName evidence="1">(wild Malaysian banana) hypothetical protein</fullName>
    </submittedName>
</protein>
<organism evidence="2 3">
    <name type="scientific">Musa acuminata subsp. malaccensis</name>
    <name type="common">Wild banana</name>
    <name type="synonym">Musa malaccensis</name>
    <dbReference type="NCBI Taxonomy" id="214687"/>
    <lineage>
        <taxon>Eukaryota</taxon>
        <taxon>Viridiplantae</taxon>
        <taxon>Streptophyta</taxon>
        <taxon>Embryophyta</taxon>
        <taxon>Tracheophyta</taxon>
        <taxon>Spermatophyta</taxon>
        <taxon>Magnoliopsida</taxon>
        <taxon>Liliopsida</taxon>
        <taxon>Zingiberales</taxon>
        <taxon>Musaceae</taxon>
        <taxon>Musa</taxon>
    </lineage>
</organism>
<evidence type="ECO:0000313" key="2">
    <source>
        <dbReference type="EnsemblPlants" id="Ma07_p24790.1"/>
    </source>
</evidence>
<dbReference type="Gramene" id="Ma07_t24790.1">
    <property type="protein sequence ID" value="Ma07_p24790.1"/>
    <property type="gene ID" value="Ma07_g24790"/>
</dbReference>
<dbReference type="AlphaFoldDB" id="A0A804JZH6"/>
<proteinExistence type="predicted"/>
<dbReference type="Proteomes" id="UP000012960">
    <property type="component" value="Unplaced"/>
</dbReference>
<name>A0A804JZH6_MUSAM</name>
<reference evidence="1" key="1">
    <citation type="submission" date="2021-03" db="EMBL/GenBank/DDBJ databases">
        <authorList>
            <consortium name="Genoscope - CEA"/>
            <person name="William W."/>
        </authorList>
    </citation>
    <scope>NUCLEOTIDE SEQUENCE</scope>
    <source>
        <strain evidence="1">Doubled-haploid Pahang</strain>
    </source>
</reference>
<evidence type="ECO:0000313" key="1">
    <source>
        <dbReference type="EMBL" id="CAG1857671.1"/>
    </source>
</evidence>
<gene>
    <name evidence="1" type="ORF">GSMUA_29670.1</name>
</gene>
<evidence type="ECO:0000313" key="3">
    <source>
        <dbReference type="Proteomes" id="UP000012960"/>
    </source>
</evidence>
<sequence length="53" mass="5924">MPKGFGAAHRADGDRPPQEALASLIRSKSGFGCGLLRYLKRISRVFKRFELAF</sequence>
<accession>A0A804JZH6</accession>
<dbReference type="InParanoid" id="A0A804JZH6"/>
<dbReference type="EMBL" id="HG996473">
    <property type="protein sequence ID" value="CAG1857671.1"/>
    <property type="molecule type" value="Genomic_DNA"/>
</dbReference>